<evidence type="ECO:0000256" key="5">
    <source>
        <dbReference type="ARBA" id="ARBA00022692"/>
    </source>
</evidence>
<keyword evidence="3 8" id="KW-0813">Transport</keyword>
<dbReference type="STRING" id="56484.A0A1Y2FWW5"/>
<feature type="transmembrane region" description="Helical" evidence="9">
    <location>
        <begin position="146"/>
        <end position="166"/>
    </location>
</feature>
<comment type="similarity">
    <text evidence="2 8">Belongs to the MIP/aquaporin (TC 1.A.8) family.</text>
</comment>
<dbReference type="AlphaFoldDB" id="A0A1Y2FWW5"/>
<feature type="transmembrane region" description="Helical" evidence="9">
    <location>
        <begin position="216"/>
        <end position="239"/>
    </location>
</feature>
<name>A0A1Y2FWW5_PROLT</name>
<evidence type="ECO:0000256" key="8">
    <source>
        <dbReference type="RuleBase" id="RU000477"/>
    </source>
</evidence>
<dbReference type="RefSeq" id="XP_040728171.1">
    <property type="nucleotide sequence ID" value="XM_040871843.1"/>
</dbReference>
<proteinExistence type="inferred from homology"/>
<organism evidence="10 11">
    <name type="scientific">Protomyces lactucae-debilis</name>
    <dbReference type="NCBI Taxonomy" id="2754530"/>
    <lineage>
        <taxon>Eukaryota</taxon>
        <taxon>Fungi</taxon>
        <taxon>Dikarya</taxon>
        <taxon>Ascomycota</taxon>
        <taxon>Taphrinomycotina</taxon>
        <taxon>Taphrinomycetes</taxon>
        <taxon>Taphrinales</taxon>
        <taxon>Protomycetaceae</taxon>
        <taxon>Protomyces</taxon>
    </lineage>
</organism>
<dbReference type="InterPro" id="IPR000425">
    <property type="entry name" value="MIP"/>
</dbReference>
<accession>A0A1Y2FWW5</accession>
<dbReference type="Gene3D" id="1.20.1080.10">
    <property type="entry name" value="Glycerol uptake facilitator protein"/>
    <property type="match status" value="1"/>
</dbReference>
<keyword evidence="7 9" id="KW-0472">Membrane</keyword>
<keyword evidence="11" id="KW-1185">Reference proteome</keyword>
<feature type="transmembrane region" description="Helical" evidence="9">
    <location>
        <begin position="178"/>
        <end position="196"/>
    </location>
</feature>
<dbReference type="PROSITE" id="PS00221">
    <property type="entry name" value="MIP"/>
    <property type="match status" value="1"/>
</dbReference>
<evidence type="ECO:0000256" key="6">
    <source>
        <dbReference type="ARBA" id="ARBA00022989"/>
    </source>
</evidence>
<evidence type="ECO:0000256" key="4">
    <source>
        <dbReference type="ARBA" id="ARBA00022475"/>
    </source>
</evidence>
<reference evidence="10 11" key="1">
    <citation type="submission" date="2016-07" db="EMBL/GenBank/DDBJ databases">
        <title>Pervasive Adenine N6-methylation of Active Genes in Fungi.</title>
        <authorList>
            <consortium name="DOE Joint Genome Institute"/>
            <person name="Mondo S.J."/>
            <person name="Dannebaum R.O."/>
            <person name="Kuo R.C."/>
            <person name="Labutti K."/>
            <person name="Haridas S."/>
            <person name="Kuo A."/>
            <person name="Salamov A."/>
            <person name="Ahrendt S.R."/>
            <person name="Lipzen A."/>
            <person name="Sullivan W."/>
            <person name="Andreopoulos W.B."/>
            <person name="Clum A."/>
            <person name="Lindquist E."/>
            <person name="Daum C."/>
            <person name="Ramamoorthy G.K."/>
            <person name="Gryganskyi A."/>
            <person name="Culley D."/>
            <person name="Magnuson J.K."/>
            <person name="James T.Y."/>
            <person name="O'Malley M.A."/>
            <person name="Stajich J.E."/>
            <person name="Spatafora J.W."/>
            <person name="Visel A."/>
            <person name="Grigoriev I.V."/>
        </authorList>
    </citation>
    <scope>NUCLEOTIDE SEQUENCE [LARGE SCALE GENOMIC DNA]</scope>
    <source>
        <strain evidence="10 11">12-1054</strain>
    </source>
</reference>
<comment type="caution">
    <text evidence="10">The sequence shown here is derived from an EMBL/GenBank/DDBJ whole genome shotgun (WGS) entry which is preliminary data.</text>
</comment>
<dbReference type="SUPFAM" id="SSF81338">
    <property type="entry name" value="Aquaporin-like"/>
    <property type="match status" value="1"/>
</dbReference>
<evidence type="ECO:0000256" key="9">
    <source>
        <dbReference type="SAM" id="Phobius"/>
    </source>
</evidence>
<keyword evidence="6 9" id="KW-1133">Transmembrane helix</keyword>
<dbReference type="Pfam" id="PF00230">
    <property type="entry name" value="MIP"/>
    <property type="match status" value="1"/>
</dbReference>
<dbReference type="GeneID" id="63788442"/>
<feature type="transmembrane region" description="Helical" evidence="9">
    <location>
        <begin position="111"/>
        <end position="134"/>
    </location>
</feature>
<evidence type="ECO:0000256" key="2">
    <source>
        <dbReference type="ARBA" id="ARBA00006175"/>
    </source>
</evidence>
<dbReference type="InterPro" id="IPR022357">
    <property type="entry name" value="MIP_CS"/>
</dbReference>
<dbReference type="PRINTS" id="PR00783">
    <property type="entry name" value="MINTRINSICP"/>
</dbReference>
<evidence type="ECO:0000256" key="3">
    <source>
        <dbReference type="ARBA" id="ARBA00022448"/>
    </source>
</evidence>
<keyword evidence="4" id="KW-1003">Cell membrane</keyword>
<dbReference type="Proteomes" id="UP000193685">
    <property type="component" value="Unassembled WGS sequence"/>
</dbReference>
<dbReference type="EMBL" id="MCFI01000001">
    <property type="protein sequence ID" value="ORY87676.1"/>
    <property type="molecule type" value="Genomic_DNA"/>
</dbReference>
<dbReference type="GO" id="GO:0005886">
    <property type="term" value="C:plasma membrane"/>
    <property type="evidence" value="ECO:0007669"/>
    <property type="project" value="UniProtKB-SubCell"/>
</dbReference>
<protein>
    <submittedName>
        <fullName evidence="10">Aquaporin-like protein</fullName>
    </submittedName>
</protein>
<feature type="transmembrane region" description="Helical" evidence="9">
    <location>
        <begin position="15"/>
        <end position="35"/>
    </location>
</feature>
<dbReference type="InterPro" id="IPR034294">
    <property type="entry name" value="Aquaporin_transptr"/>
</dbReference>
<evidence type="ECO:0000313" key="10">
    <source>
        <dbReference type="EMBL" id="ORY87676.1"/>
    </source>
</evidence>
<feature type="transmembrane region" description="Helical" evidence="9">
    <location>
        <begin position="82"/>
        <end position="104"/>
    </location>
</feature>
<keyword evidence="5 8" id="KW-0812">Transmembrane</keyword>
<dbReference type="PANTHER" id="PTHR19139">
    <property type="entry name" value="AQUAPORIN TRANSPORTER"/>
    <property type="match status" value="1"/>
</dbReference>
<dbReference type="PANTHER" id="PTHR19139:SF199">
    <property type="entry name" value="MIP17260P"/>
    <property type="match status" value="1"/>
</dbReference>
<feature type="transmembrane region" description="Helical" evidence="9">
    <location>
        <begin position="56"/>
        <end position="76"/>
    </location>
</feature>
<dbReference type="OrthoDB" id="3222at2759"/>
<dbReference type="InterPro" id="IPR023271">
    <property type="entry name" value="Aquaporin-like"/>
</dbReference>
<evidence type="ECO:0000256" key="7">
    <source>
        <dbReference type="ARBA" id="ARBA00023136"/>
    </source>
</evidence>
<gene>
    <name evidence="10" type="ORF">BCR37DRAFT_401581</name>
</gene>
<dbReference type="OMA" id="GTMQANV"/>
<sequence length="273" mass="28712">MFESPARKIIRHEGIAFLAEFLGTFGFLFMAYMVAQIALTPDPAVQTSATEINHAKLLMVSFGFGIALMSNIFIWFRVSGAAFNPAVSLGLAVMGAITPGRALISTVAQCLGGIIAALVVDSLTVGPLLVANGLTQTVNSVTSTTQGLFIEALGTCQLMLTIFFMAGEHHKATPMAPLAIGLALVGIHLEAVNYTGCGVNPARFLGPAIVTSTFPHSWWVYLVGPILGSLAACAIYAFVKWAGYEDLNPGQDATEGPDADYIAPISPSGSRPY</sequence>
<evidence type="ECO:0000313" key="11">
    <source>
        <dbReference type="Proteomes" id="UP000193685"/>
    </source>
</evidence>
<dbReference type="GO" id="GO:0015250">
    <property type="term" value="F:water channel activity"/>
    <property type="evidence" value="ECO:0007669"/>
    <property type="project" value="TreeGrafter"/>
</dbReference>
<comment type="subcellular location">
    <subcellularLocation>
        <location evidence="1">Cell membrane</location>
        <topology evidence="1">Multi-pass membrane protein</topology>
    </subcellularLocation>
</comment>
<evidence type="ECO:0000256" key="1">
    <source>
        <dbReference type="ARBA" id="ARBA00004651"/>
    </source>
</evidence>